<proteinExistence type="predicted"/>
<sequence>MWRTKHTGKKDPPPPKRTRTGASSSQPAAQFDRTKFRNKGKEDRYIILLNWLFFDPEVVREFYANAYLVDEDGEELAYRSWVRGKVILFDRDTIHALLHEPSGPADYDWINEVSTRFDDSTITRKQILRLLCIPGTSFSTNSDGQPLRLYRKHMTQLAQLWMMFLVHNVIPNSHVSSLPLPDCYLLYALMSGMKVDVAAIIARDIYKNVVRAWKKEERTPPQNPESHPPPPTTASVHPPSLVLPHSEPTPSSSIEDQLRHLSLQNDHLARQNEHLGLQNEMLRQGQSLNVEKKKKKKEKIGSQKHGCYCQNVAQARDLAQAPCSRPSEGARIQFLKKGRTKHTGKKDPPPPKRTRTGASSSQPAAQFDRTKFRNKGKEDRYIILLNWLFVPERQVLLEDGEIPLFTDVLDALNWWILASPADKFDPEMANNHNYLLN</sequence>
<accession>A0AAV1WXF8</accession>
<dbReference type="InterPro" id="IPR046796">
    <property type="entry name" value="Transposase_32_dom"/>
</dbReference>
<evidence type="ECO:0000313" key="3">
    <source>
        <dbReference type="EMBL" id="CAL0313553.1"/>
    </source>
</evidence>
<feature type="compositionally biased region" description="Pro residues" evidence="1">
    <location>
        <begin position="221"/>
        <end position="232"/>
    </location>
</feature>
<gene>
    <name evidence="3" type="ORF">LLUT_LOCUS14613</name>
</gene>
<name>A0AAV1WXF8_LUPLU</name>
<feature type="region of interest" description="Disordered" evidence="1">
    <location>
        <begin position="321"/>
        <end position="371"/>
    </location>
</feature>
<evidence type="ECO:0000256" key="1">
    <source>
        <dbReference type="SAM" id="MobiDB-lite"/>
    </source>
</evidence>
<protein>
    <recommendedName>
        <fullName evidence="2">Putative plant transposon protein domain-containing protein</fullName>
    </recommendedName>
</protein>
<dbReference type="Pfam" id="PF20167">
    <property type="entry name" value="Transposase_32"/>
    <property type="match status" value="1"/>
</dbReference>
<reference evidence="3 4" key="1">
    <citation type="submission" date="2024-03" db="EMBL/GenBank/DDBJ databases">
        <authorList>
            <person name="Martinez-Hernandez J."/>
        </authorList>
    </citation>
    <scope>NUCLEOTIDE SEQUENCE [LARGE SCALE GENOMIC DNA]</scope>
</reference>
<dbReference type="EMBL" id="CAXHTB010000010">
    <property type="protein sequence ID" value="CAL0313553.1"/>
    <property type="molecule type" value="Genomic_DNA"/>
</dbReference>
<evidence type="ECO:0000313" key="4">
    <source>
        <dbReference type="Proteomes" id="UP001497480"/>
    </source>
</evidence>
<feature type="region of interest" description="Disordered" evidence="1">
    <location>
        <begin position="216"/>
        <end position="255"/>
    </location>
</feature>
<keyword evidence="4" id="KW-1185">Reference proteome</keyword>
<comment type="caution">
    <text evidence="3">The sequence shown here is derived from an EMBL/GenBank/DDBJ whole genome shotgun (WGS) entry which is preliminary data.</text>
</comment>
<dbReference type="Proteomes" id="UP001497480">
    <property type="component" value="Unassembled WGS sequence"/>
</dbReference>
<feature type="compositionally biased region" description="Basic residues" evidence="1">
    <location>
        <begin position="334"/>
        <end position="344"/>
    </location>
</feature>
<feature type="region of interest" description="Disordered" evidence="1">
    <location>
        <begin position="1"/>
        <end position="34"/>
    </location>
</feature>
<dbReference type="AlphaFoldDB" id="A0AAV1WXF8"/>
<feature type="domain" description="Putative plant transposon protein" evidence="2">
    <location>
        <begin position="54"/>
        <end position="212"/>
    </location>
</feature>
<organism evidence="3 4">
    <name type="scientific">Lupinus luteus</name>
    <name type="common">European yellow lupine</name>
    <dbReference type="NCBI Taxonomy" id="3873"/>
    <lineage>
        <taxon>Eukaryota</taxon>
        <taxon>Viridiplantae</taxon>
        <taxon>Streptophyta</taxon>
        <taxon>Embryophyta</taxon>
        <taxon>Tracheophyta</taxon>
        <taxon>Spermatophyta</taxon>
        <taxon>Magnoliopsida</taxon>
        <taxon>eudicotyledons</taxon>
        <taxon>Gunneridae</taxon>
        <taxon>Pentapetalae</taxon>
        <taxon>rosids</taxon>
        <taxon>fabids</taxon>
        <taxon>Fabales</taxon>
        <taxon>Fabaceae</taxon>
        <taxon>Papilionoideae</taxon>
        <taxon>50 kb inversion clade</taxon>
        <taxon>genistoids sensu lato</taxon>
        <taxon>core genistoids</taxon>
        <taxon>Genisteae</taxon>
        <taxon>Lupinus</taxon>
    </lineage>
</organism>
<feature type="region of interest" description="Disordered" evidence="1">
    <location>
        <begin position="280"/>
        <end position="303"/>
    </location>
</feature>
<evidence type="ECO:0000259" key="2">
    <source>
        <dbReference type="Pfam" id="PF20167"/>
    </source>
</evidence>